<reference evidence="2 3" key="1">
    <citation type="submission" date="2023-04" db="EMBL/GenBank/DDBJ databases">
        <title>Genome Encyclopedia of Bacteria and Archaea VI: Functional Genomics of Type Strains.</title>
        <authorList>
            <person name="Whitman W."/>
        </authorList>
    </citation>
    <scope>NUCLEOTIDE SEQUENCE [LARGE SCALE GENOMIC DNA]</scope>
    <source>
        <strain evidence="2 3">SG_E_30_P1</strain>
    </source>
</reference>
<feature type="transmembrane region" description="Helical" evidence="1">
    <location>
        <begin position="39"/>
        <end position="58"/>
    </location>
</feature>
<comment type="caution">
    <text evidence="2">The sequence shown here is derived from an EMBL/GenBank/DDBJ whole genome shotgun (WGS) entry which is preliminary data.</text>
</comment>
<evidence type="ECO:0000313" key="3">
    <source>
        <dbReference type="Proteomes" id="UP001160142"/>
    </source>
</evidence>
<evidence type="ECO:0000256" key="1">
    <source>
        <dbReference type="SAM" id="Phobius"/>
    </source>
</evidence>
<dbReference type="Proteomes" id="UP001160142">
    <property type="component" value="Unassembled WGS sequence"/>
</dbReference>
<evidence type="ECO:0000313" key="2">
    <source>
        <dbReference type="EMBL" id="MDH6182011.1"/>
    </source>
</evidence>
<accession>A0ABT6KPU4</accession>
<protein>
    <submittedName>
        <fullName evidence="2">ABC-type bacteriocin/lantibiotic exporter with double-glycine peptidase domain</fullName>
    </submittedName>
</protein>
<proteinExistence type="predicted"/>
<keyword evidence="1" id="KW-0472">Membrane</keyword>
<sequence length="87" mass="9660">MQILCTYTVRVKPWVAYTLVRVGVFAVALAVLMLVGIEWWLAAILAAVIGFCVSYIFFGKLRDAVNRDIAERRASPAVDVDASVEDR</sequence>
<keyword evidence="1" id="KW-1133">Transmembrane helix</keyword>
<dbReference type="Pfam" id="PF14012">
    <property type="entry name" value="DUF4229"/>
    <property type="match status" value="1"/>
</dbReference>
<organism evidence="2 3">
    <name type="scientific">Antiquaquibacter oligotrophicus</name>
    <dbReference type="NCBI Taxonomy" id="2880260"/>
    <lineage>
        <taxon>Bacteria</taxon>
        <taxon>Bacillati</taxon>
        <taxon>Actinomycetota</taxon>
        <taxon>Actinomycetes</taxon>
        <taxon>Micrococcales</taxon>
        <taxon>Microbacteriaceae</taxon>
        <taxon>Antiquaquibacter</taxon>
    </lineage>
</organism>
<gene>
    <name evidence="2" type="ORF">M2152_002193</name>
</gene>
<name>A0ABT6KPU4_9MICO</name>
<dbReference type="InterPro" id="IPR025323">
    <property type="entry name" value="DUF4229"/>
</dbReference>
<feature type="transmembrane region" description="Helical" evidence="1">
    <location>
        <begin position="14"/>
        <end position="33"/>
    </location>
</feature>
<keyword evidence="1" id="KW-0812">Transmembrane</keyword>
<keyword evidence="3" id="KW-1185">Reference proteome</keyword>
<dbReference type="EMBL" id="JARXVQ010000001">
    <property type="protein sequence ID" value="MDH6182011.1"/>
    <property type="molecule type" value="Genomic_DNA"/>
</dbReference>